<feature type="transmembrane region" description="Helical" evidence="6">
    <location>
        <begin position="161"/>
        <end position="178"/>
    </location>
</feature>
<reference evidence="7" key="1">
    <citation type="submission" date="2010-06" db="EMBL/GenBank/DDBJ databases">
        <authorList>
            <person name="Muzny D."/>
            <person name="Qin X."/>
            <person name="Buhay C."/>
            <person name="Dugan-Rocha S."/>
            <person name="Ding Y."/>
            <person name="Chen G."/>
            <person name="Hawes A."/>
            <person name="Holder M."/>
            <person name="Jhangiani S."/>
            <person name="Johnson A."/>
            <person name="Khan Z."/>
            <person name="Li Z."/>
            <person name="Liu W."/>
            <person name="Liu X."/>
            <person name="Perez L."/>
            <person name="Shen H."/>
            <person name="Wang Q."/>
            <person name="Watt J."/>
            <person name="Xi L."/>
            <person name="Xin Y."/>
            <person name="Zhou J."/>
            <person name="Deng J."/>
            <person name="Jiang H."/>
            <person name="Liu Y."/>
            <person name="Qu J."/>
            <person name="Song X.-Z."/>
            <person name="Zhang L."/>
            <person name="Villasana D."/>
            <person name="Johnson A."/>
            <person name="Liu J."/>
            <person name="Liyanage D."/>
            <person name="Lorensuhewa L."/>
            <person name="Robinson T."/>
            <person name="Song A."/>
            <person name="Song B.-B."/>
            <person name="Dinh H."/>
            <person name="Thornton R."/>
            <person name="Coyle M."/>
            <person name="Francisco L."/>
            <person name="Jackson L."/>
            <person name="Javaid M."/>
            <person name="Korchina V."/>
            <person name="Kovar C."/>
            <person name="Mata R."/>
            <person name="Mathew T."/>
            <person name="Ngo R."/>
            <person name="Nguyen L."/>
            <person name="Nguyen N."/>
            <person name="Okwuonu G."/>
            <person name="Ongeri F."/>
            <person name="Pham C."/>
            <person name="Simmons D."/>
            <person name="Wilczek-Boney K."/>
            <person name="Hale W."/>
            <person name="Jakkamsetti A."/>
            <person name="Pham P."/>
            <person name="Ruth R."/>
            <person name="San Lucas F."/>
            <person name="Warren J."/>
            <person name="Zhang J."/>
            <person name="Zhao Z."/>
            <person name="Zhou C."/>
            <person name="Zhu D."/>
            <person name="Lee S."/>
            <person name="Bess C."/>
            <person name="Blankenburg K."/>
            <person name="Forbes L."/>
            <person name="Fu Q."/>
            <person name="Gubbala S."/>
            <person name="Hirani K."/>
            <person name="Jayaseelan J.C."/>
            <person name="Lara F."/>
            <person name="Munidasa M."/>
            <person name="Palculict T."/>
            <person name="Patil S."/>
            <person name="Pu L.-L."/>
            <person name="Saada N."/>
            <person name="Tang L."/>
            <person name="Weissenberger G."/>
            <person name="Zhu Y."/>
            <person name="Hemphill L."/>
            <person name="Shang Y."/>
            <person name="Youmans B."/>
            <person name="Ayvaz T."/>
            <person name="Ross M."/>
            <person name="Santibanez J."/>
            <person name="Aqrawi P."/>
            <person name="Gross S."/>
            <person name="Joshi V."/>
            <person name="Fowler G."/>
            <person name="Nazareth L."/>
            <person name="Reid J."/>
            <person name="Worley K."/>
            <person name="Petrosino J."/>
            <person name="Highlander S."/>
            <person name="Gibbs R."/>
        </authorList>
    </citation>
    <scope>NUCLEOTIDE SEQUENCE [LARGE SCALE GENOMIC DNA]</scope>
    <source>
        <strain evidence="7">ATCC 33030</strain>
    </source>
</reference>
<keyword evidence="4 6" id="KW-1133">Transmembrane helix</keyword>
<dbReference type="PANTHER" id="PTHR11706">
    <property type="entry name" value="SOLUTE CARRIER PROTEIN FAMILY 11 MEMBER"/>
    <property type="match status" value="1"/>
</dbReference>
<sequence length="416" mass="42771">MSTAVNDRDDSEVTAKRRSGWLGPGLLISASFIGPGTVTTATVTGASFGFALTWAIVFSIVATIILQEMSARLGLMGGLSTGEAMRETFESPVAKLLMISLIVTAIGIGGAAYAGGDTTGTALALSDVTGLSIPVLSCIIVAVIVVLLLTGSYKVIEKFMTALVIILALIFLITAVAVKPDLGAMFKGIFVPGLPDGSVLTAIALIGTTVVPYNVFLHSNLVQEKWGDEPGKLSLKKARVDNIVSISIGGLITLAIVATAASTLFAQGIAAESAAELAEPLRPVLGDFAPWALAIGLFAAGLTSAIAGPLGAAYAISGVLGWSSDLKDNRFRAIYLAVVLIGLVIAVTGVNPIQVIVLAQAANGILLPVVAFFLLYTMNNKKLLGDNANGLASNILGGFIFLVTVVLGGYSLYSLF</sequence>
<dbReference type="EMBL" id="ACLJ02000003">
    <property type="protein sequence ID" value="EFK54546.1"/>
    <property type="molecule type" value="Genomic_DNA"/>
</dbReference>
<name>D7WFB2_9CORY</name>
<dbReference type="PANTHER" id="PTHR11706:SF33">
    <property type="entry name" value="NATURAL RESISTANCE-ASSOCIATED MACROPHAGE PROTEIN 2"/>
    <property type="match status" value="1"/>
</dbReference>
<comment type="subcellular location">
    <subcellularLocation>
        <location evidence="1">Membrane</location>
        <topology evidence="1">Multi-pass membrane protein</topology>
    </subcellularLocation>
</comment>
<evidence type="ECO:0000313" key="7">
    <source>
        <dbReference type="EMBL" id="EFK54546.1"/>
    </source>
</evidence>
<dbReference type="eggNOG" id="COG1914">
    <property type="taxonomic scope" value="Bacteria"/>
</dbReference>
<gene>
    <name evidence="7" type="ORF">HMPREF0291_12204</name>
</gene>
<dbReference type="PRINTS" id="PR00447">
    <property type="entry name" value="NATRESASSCMP"/>
</dbReference>
<feature type="transmembrane region" description="Helical" evidence="6">
    <location>
        <begin position="47"/>
        <end position="66"/>
    </location>
</feature>
<dbReference type="STRING" id="585529.HMPREF0291_12204"/>
<feature type="transmembrane region" description="Helical" evidence="6">
    <location>
        <begin position="356"/>
        <end position="378"/>
    </location>
</feature>
<dbReference type="GO" id="GO:0005384">
    <property type="term" value="F:manganese ion transmembrane transporter activity"/>
    <property type="evidence" value="ECO:0007669"/>
    <property type="project" value="TreeGrafter"/>
</dbReference>
<evidence type="ECO:0000256" key="6">
    <source>
        <dbReference type="SAM" id="Phobius"/>
    </source>
</evidence>
<dbReference type="AlphaFoldDB" id="D7WFB2"/>
<comment type="caution">
    <text evidence="7">The sequence shown here is derived from an EMBL/GenBank/DDBJ whole genome shotgun (WGS) entry which is preliminary data.</text>
</comment>
<dbReference type="GO" id="GO:0034755">
    <property type="term" value="P:iron ion transmembrane transport"/>
    <property type="evidence" value="ECO:0007669"/>
    <property type="project" value="TreeGrafter"/>
</dbReference>
<feature type="transmembrane region" description="Helical" evidence="6">
    <location>
        <begin position="128"/>
        <end position="149"/>
    </location>
</feature>
<dbReference type="NCBIfam" id="NF037982">
    <property type="entry name" value="Nramp_1"/>
    <property type="match status" value="1"/>
</dbReference>
<dbReference type="RefSeq" id="WP_005291533.1">
    <property type="nucleotide sequence ID" value="NZ_CM000961.1"/>
</dbReference>
<evidence type="ECO:0000256" key="5">
    <source>
        <dbReference type="ARBA" id="ARBA00023136"/>
    </source>
</evidence>
<dbReference type="GO" id="GO:0005886">
    <property type="term" value="C:plasma membrane"/>
    <property type="evidence" value="ECO:0007669"/>
    <property type="project" value="TreeGrafter"/>
</dbReference>
<keyword evidence="5 6" id="KW-0472">Membrane</keyword>
<accession>D7WFB2</accession>
<evidence type="ECO:0000313" key="8">
    <source>
        <dbReference type="Proteomes" id="UP000004208"/>
    </source>
</evidence>
<feature type="transmembrane region" description="Helical" evidence="6">
    <location>
        <begin position="243"/>
        <end position="271"/>
    </location>
</feature>
<evidence type="ECO:0000256" key="3">
    <source>
        <dbReference type="ARBA" id="ARBA00022692"/>
    </source>
</evidence>
<keyword evidence="3 6" id="KW-0812">Transmembrane</keyword>
<dbReference type="OrthoDB" id="9787548at2"/>
<dbReference type="InterPro" id="IPR001046">
    <property type="entry name" value="NRAMP_fam"/>
</dbReference>
<evidence type="ECO:0000256" key="2">
    <source>
        <dbReference type="ARBA" id="ARBA00022448"/>
    </source>
</evidence>
<protein>
    <submittedName>
        <fullName evidence="7">Metal ion transporter, metal ion (Mn2+/Fe2+) transporter (Nramp) family</fullName>
    </submittedName>
</protein>
<proteinExistence type="predicted"/>
<feature type="transmembrane region" description="Helical" evidence="6">
    <location>
        <begin position="333"/>
        <end position="350"/>
    </location>
</feature>
<dbReference type="InterPro" id="IPR001734">
    <property type="entry name" value="Na/solute_symporter"/>
</dbReference>
<dbReference type="Pfam" id="PF01566">
    <property type="entry name" value="Nramp"/>
    <property type="match status" value="1"/>
</dbReference>
<dbReference type="PROSITE" id="PS50283">
    <property type="entry name" value="NA_SOLUT_SYMP_3"/>
    <property type="match status" value="1"/>
</dbReference>
<dbReference type="HOGENOM" id="CLU_020088_6_3_11"/>
<keyword evidence="8" id="KW-1185">Reference proteome</keyword>
<dbReference type="Proteomes" id="UP000004208">
    <property type="component" value="Unassembled WGS sequence"/>
</dbReference>
<evidence type="ECO:0000256" key="4">
    <source>
        <dbReference type="ARBA" id="ARBA00022989"/>
    </source>
</evidence>
<evidence type="ECO:0000256" key="1">
    <source>
        <dbReference type="ARBA" id="ARBA00004141"/>
    </source>
</evidence>
<feature type="transmembrane region" description="Helical" evidence="6">
    <location>
        <begin position="198"/>
        <end position="222"/>
    </location>
</feature>
<feature type="transmembrane region" description="Helical" evidence="6">
    <location>
        <begin position="291"/>
        <end position="321"/>
    </location>
</feature>
<feature type="transmembrane region" description="Helical" evidence="6">
    <location>
        <begin position="390"/>
        <end position="413"/>
    </location>
</feature>
<dbReference type="GO" id="GO:0015086">
    <property type="term" value="F:cadmium ion transmembrane transporter activity"/>
    <property type="evidence" value="ECO:0007669"/>
    <property type="project" value="TreeGrafter"/>
</dbReference>
<organism evidence="7 8">
    <name type="scientific">Corynebacterium genitalium ATCC 33030</name>
    <dbReference type="NCBI Taxonomy" id="585529"/>
    <lineage>
        <taxon>Bacteria</taxon>
        <taxon>Bacillati</taxon>
        <taxon>Actinomycetota</taxon>
        <taxon>Actinomycetes</taxon>
        <taxon>Mycobacteriales</taxon>
        <taxon>Corynebacteriaceae</taxon>
        <taxon>Corynebacterium</taxon>
    </lineage>
</organism>
<feature type="transmembrane region" description="Helical" evidence="6">
    <location>
        <begin position="21"/>
        <end position="41"/>
    </location>
</feature>
<keyword evidence="2" id="KW-0813">Transport</keyword>
<feature type="transmembrane region" description="Helical" evidence="6">
    <location>
        <begin position="96"/>
        <end position="116"/>
    </location>
</feature>